<evidence type="ECO:0000256" key="3">
    <source>
        <dbReference type="ARBA" id="ARBA00022617"/>
    </source>
</evidence>
<keyword evidence="5" id="KW-0560">Oxidoreductase</keyword>
<keyword evidence="3 8" id="KW-0349">Heme</keyword>
<dbReference type="GO" id="GO:0020037">
    <property type="term" value="F:heme binding"/>
    <property type="evidence" value="ECO:0007669"/>
    <property type="project" value="InterPro"/>
</dbReference>
<organism evidence="9 10">
    <name type="scientific">Asparagus officinalis</name>
    <name type="common">Garden asparagus</name>
    <dbReference type="NCBI Taxonomy" id="4686"/>
    <lineage>
        <taxon>Eukaryota</taxon>
        <taxon>Viridiplantae</taxon>
        <taxon>Streptophyta</taxon>
        <taxon>Embryophyta</taxon>
        <taxon>Tracheophyta</taxon>
        <taxon>Spermatophyta</taxon>
        <taxon>Magnoliopsida</taxon>
        <taxon>Liliopsida</taxon>
        <taxon>Asparagales</taxon>
        <taxon>Asparagaceae</taxon>
        <taxon>Asparagoideae</taxon>
        <taxon>Asparagus</taxon>
    </lineage>
</organism>
<dbReference type="PANTHER" id="PTHR47955">
    <property type="entry name" value="CYTOCHROME P450 FAMILY 71 PROTEIN"/>
    <property type="match status" value="1"/>
</dbReference>
<feature type="binding site" description="axial binding residue" evidence="8">
    <location>
        <position position="381"/>
    </location>
    <ligand>
        <name>heme</name>
        <dbReference type="ChEBI" id="CHEBI:30413"/>
    </ligand>
    <ligandPart>
        <name>Fe</name>
        <dbReference type="ChEBI" id="CHEBI:18248"/>
    </ligandPart>
</feature>
<evidence type="ECO:0000256" key="1">
    <source>
        <dbReference type="ARBA" id="ARBA00001971"/>
    </source>
</evidence>
<keyword evidence="7" id="KW-0503">Monooxygenase</keyword>
<evidence type="ECO:0000256" key="6">
    <source>
        <dbReference type="ARBA" id="ARBA00023004"/>
    </source>
</evidence>
<protein>
    <recommendedName>
        <fullName evidence="11">Cytochrome P450</fullName>
    </recommendedName>
</protein>
<dbReference type="GO" id="GO:0004497">
    <property type="term" value="F:monooxygenase activity"/>
    <property type="evidence" value="ECO:0007669"/>
    <property type="project" value="UniProtKB-KW"/>
</dbReference>
<dbReference type="GO" id="GO:0005506">
    <property type="term" value="F:iron ion binding"/>
    <property type="evidence" value="ECO:0007669"/>
    <property type="project" value="InterPro"/>
</dbReference>
<dbReference type="FunFam" id="1.10.630.10:FF:000126">
    <property type="entry name" value="Predicted protein"/>
    <property type="match status" value="1"/>
</dbReference>
<evidence type="ECO:0000256" key="7">
    <source>
        <dbReference type="ARBA" id="ARBA00023033"/>
    </source>
</evidence>
<reference evidence="10" key="1">
    <citation type="journal article" date="2017" name="Nat. Commun.">
        <title>The asparagus genome sheds light on the origin and evolution of a young Y chromosome.</title>
        <authorList>
            <person name="Harkess A."/>
            <person name="Zhou J."/>
            <person name="Xu C."/>
            <person name="Bowers J.E."/>
            <person name="Van der Hulst R."/>
            <person name="Ayyampalayam S."/>
            <person name="Mercati F."/>
            <person name="Riccardi P."/>
            <person name="McKain M.R."/>
            <person name="Kakrana A."/>
            <person name="Tang H."/>
            <person name="Ray J."/>
            <person name="Groenendijk J."/>
            <person name="Arikit S."/>
            <person name="Mathioni S.M."/>
            <person name="Nakano M."/>
            <person name="Shan H."/>
            <person name="Telgmann-Rauber A."/>
            <person name="Kanno A."/>
            <person name="Yue Z."/>
            <person name="Chen H."/>
            <person name="Li W."/>
            <person name="Chen Y."/>
            <person name="Xu X."/>
            <person name="Zhang Y."/>
            <person name="Luo S."/>
            <person name="Chen H."/>
            <person name="Gao J."/>
            <person name="Mao Z."/>
            <person name="Pires J.C."/>
            <person name="Luo M."/>
            <person name="Kudrna D."/>
            <person name="Wing R.A."/>
            <person name="Meyers B.C."/>
            <person name="Yi K."/>
            <person name="Kong H."/>
            <person name="Lavrijsen P."/>
            <person name="Sunseri F."/>
            <person name="Falavigna A."/>
            <person name="Ye Y."/>
            <person name="Leebens-Mack J.H."/>
            <person name="Chen G."/>
        </authorList>
    </citation>
    <scope>NUCLEOTIDE SEQUENCE [LARGE SCALE GENOMIC DNA]</scope>
    <source>
        <strain evidence="10">cv. DH0086</strain>
    </source>
</reference>
<evidence type="ECO:0000256" key="2">
    <source>
        <dbReference type="ARBA" id="ARBA00010617"/>
    </source>
</evidence>
<evidence type="ECO:0000313" key="10">
    <source>
        <dbReference type="Proteomes" id="UP000243459"/>
    </source>
</evidence>
<dbReference type="Gene3D" id="1.10.630.10">
    <property type="entry name" value="Cytochrome P450"/>
    <property type="match status" value="1"/>
</dbReference>
<dbReference type="PRINTS" id="PR00463">
    <property type="entry name" value="EP450I"/>
</dbReference>
<dbReference type="EMBL" id="CM007384">
    <property type="protein sequence ID" value="ONK73475.1"/>
    <property type="molecule type" value="Genomic_DNA"/>
</dbReference>
<dbReference type="CDD" id="cd11072">
    <property type="entry name" value="CYP71-like"/>
    <property type="match status" value="1"/>
</dbReference>
<dbReference type="GO" id="GO:0016705">
    <property type="term" value="F:oxidoreductase activity, acting on paired donors, with incorporation or reduction of molecular oxygen"/>
    <property type="evidence" value="ECO:0007669"/>
    <property type="project" value="InterPro"/>
</dbReference>
<accession>A0A5P1F523</accession>
<evidence type="ECO:0000313" key="9">
    <source>
        <dbReference type="EMBL" id="ONK73475.1"/>
    </source>
</evidence>
<dbReference type="InterPro" id="IPR002401">
    <property type="entry name" value="Cyt_P450_E_grp-I"/>
</dbReference>
<keyword evidence="6 8" id="KW-0408">Iron</keyword>
<evidence type="ECO:0000256" key="4">
    <source>
        <dbReference type="ARBA" id="ARBA00022723"/>
    </source>
</evidence>
<dbReference type="InterPro" id="IPR001128">
    <property type="entry name" value="Cyt_P450"/>
</dbReference>
<dbReference type="Proteomes" id="UP000243459">
    <property type="component" value="Chromosome 4"/>
</dbReference>
<evidence type="ECO:0000256" key="8">
    <source>
        <dbReference type="PIRSR" id="PIRSR602401-1"/>
    </source>
</evidence>
<keyword evidence="4 8" id="KW-0479">Metal-binding</keyword>
<evidence type="ECO:0000256" key="5">
    <source>
        <dbReference type="ARBA" id="ARBA00023002"/>
    </source>
</evidence>
<comment type="similarity">
    <text evidence="2">Belongs to the cytochrome P450 family.</text>
</comment>
<dbReference type="Gramene" id="ONK73475">
    <property type="protein sequence ID" value="ONK73475"/>
    <property type="gene ID" value="A4U43_C04F31940"/>
</dbReference>
<dbReference type="PRINTS" id="PR00385">
    <property type="entry name" value="P450"/>
</dbReference>
<dbReference type="Pfam" id="PF00067">
    <property type="entry name" value="p450"/>
    <property type="match status" value="1"/>
</dbReference>
<name>A0A5P1F523_ASPOF</name>
<dbReference type="SUPFAM" id="SSF48264">
    <property type="entry name" value="Cytochrome P450"/>
    <property type="match status" value="1"/>
</dbReference>
<comment type="cofactor">
    <cofactor evidence="1 8">
        <name>heme</name>
        <dbReference type="ChEBI" id="CHEBI:30413"/>
    </cofactor>
</comment>
<proteinExistence type="inferred from homology"/>
<dbReference type="PANTHER" id="PTHR47955:SF19">
    <property type="entry name" value="CYTOCHROME P450 71A9-LIKE ISOFORM X1"/>
    <property type="match status" value="1"/>
</dbReference>
<keyword evidence="10" id="KW-1185">Reference proteome</keyword>
<evidence type="ECO:0008006" key="11">
    <source>
        <dbReference type="Google" id="ProtNLM"/>
    </source>
</evidence>
<dbReference type="AlphaFoldDB" id="A0A5P1F523"/>
<gene>
    <name evidence="9" type="ORF">A4U43_C04F31940</name>
</gene>
<sequence>MGPFPHRSLAALSNKHGPLMLLQLGQIPTLVISSAEILQEIIETQDANFSDRPSLIVPNKLLYGCKDVAFAPYGDHWRNVRKLIVFHLLSPPRIRSYHLIREQEVASMIDNIMNLSSLGLVVDLTGAITVFAKEVASMIVFNKRSSEEGWNEMADVLLKDTNDLLVSFQIGDYFPRLSWLSSLIGFDARLERTCSTVNKIIERIIEDRRISNSQPIGCGSKLDCFVDILLSLEKDGKNYLDKDSVKALTELEWAMAELVRNPEAMKKLQNELRSKLGPKAIITNEELVGMGYLKSVIKETLRLHTPGPLLGPRRVLQNTIVRGYEIPKRTRVIINAWDVSRDAGYWEAPGEFRPERFLNGLTDMKGRDFHFIPFGVGRRACTGKHFAISIVEVALANLVYRFDWELPDGMRREDMDMGEAPGFTVRKRVNLRLLATPCSYSQE</sequence>
<dbReference type="InterPro" id="IPR036396">
    <property type="entry name" value="Cyt_P450_sf"/>
</dbReference>